<organism evidence="2 3">
    <name type="scientific">Tetraparma gracilis</name>
    <dbReference type="NCBI Taxonomy" id="2962635"/>
    <lineage>
        <taxon>Eukaryota</taxon>
        <taxon>Sar</taxon>
        <taxon>Stramenopiles</taxon>
        <taxon>Ochrophyta</taxon>
        <taxon>Bolidophyceae</taxon>
        <taxon>Parmales</taxon>
        <taxon>Triparmaceae</taxon>
        <taxon>Tetraparma</taxon>
    </lineage>
</organism>
<comment type="caution">
    <text evidence="2">The sequence shown here is derived from an EMBL/GenBank/DDBJ whole genome shotgun (WGS) entry which is preliminary data.</text>
</comment>
<accession>A0ABQ6MQA5</accession>
<gene>
    <name evidence="2" type="ORF">TeGR_g9887</name>
</gene>
<sequence length="255" mass="25585">MNTEGMPEAEFAELLAAQQAFLDDSLSAPPAAKAVRRAQPLQAGFLNRPAPVAAPLTSRFAAARKPSSAPGDAHPLPSDPAAAPARPGLERLGFRALTVAEGEPGAVTHDPFALALAGPGIPAKERKPAGGFGALAGRRGAAAPPPAAREDKYGNAARVAGMSAAERAEEVAEATAALGADTVKFLRGRGRGKKGGAPGPAAAGPEAAERSGGDPRTAAELARSGGNPRTDAELAAAVSSLPPQERSKLDWTAPP</sequence>
<feature type="region of interest" description="Disordered" evidence="1">
    <location>
        <begin position="175"/>
        <end position="255"/>
    </location>
</feature>
<dbReference type="Proteomes" id="UP001165060">
    <property type="component" value="Unassembled WGS sequence"/>
</dbReference>
<reference evidence="2 3" key="1">
    <citation type="journal article" date="2023" name="Commun. Biol.">
        <title>Genome analysis of Parmales, the sister group of diatoms, reveals the evolutionary specialization of diatoms from phago-mixotrophs to photoautotrophs.</title>
        <authorList>
            <person name="Ban H."/>
            <person name="Sato S."/>
            <person name="Yoshikawa S."/>
            <person name="Yamada K."/>
            <person name="Nakamura Y."/>
            <person name="Ichinomiya M."/>
            <person name="Sato N."/>
            <person name="Blanc-Mathieu R."/>
            <person name="Endo H."/>
            <person name="Kuwata A."/>
            <person name="Ogata H."/>
        </authorList>
    </citation>
    <scope>NUCLEOTIDE SEQUENCE [LARGE SCALE GENOMIC DNA]</scope>
</reference>
<proteinExistence type="predicted"/>
<feature type="region of interest" description="Disordered" evidence="1">
    <location>
        <begin position="120"/>
        <end position="154"/>
    </location>
</feature>
<feature type="non-terminal residue" evidence="2">
    <location>
        <position position="255"/>
    </location>
</feature>
<evidence type="ECO:0000313" key="3">
    <source>
        <dbReference type="Proteomes" id="UP001165060"/>
    </source>
</evidence>
<name>A0ABQ6MQA5_9STRA</name>
<evidence type="ECO:0000256" key="1">
    <source>
        <dbReference type="SAM" id="MobiDB-lite"/>
    </source>
</evidence>
<dbReference type="EMBL" id="BRYB01003088">
    <property type="protein sequence ID" value="GMI30212.1"/>
    <property type="molecule type" value="Genomic_DNA"/>
</dbReference>
<evidence type="ECO:0000313" key="2">
    <source>
        <dbReference type="EMBL" id="GMI30212.1"/>
    </source>
</evidence>
<feature type="region of interest" description="Disordered" evidence="1">
    <location>
        <begin position="57"/>
        <end position="87"/>
    </location>
</feature>
<keyword evidence="3" id="KW-1185">Reference proteome</keyword>
<protein>
    <submittedName>
        <fullName evidence="2">Uncharacterized protein</fullName>
    </submittedName>
</protein>